<feature type="compositionally biased region" description="Basic and acidic residues" evidence="1">
    <location>
        <begin position="11"/>
        <end position="23"/>
    </location>
</feature>
<feature type="region of interest" description="Disordered" evidence="1">
    <location>
        <begin position="1"/>
        <end position="84"/>
    </location>
</feature>
<evidence type="ECO:0000256" key="1">
    <source>
        <dbReference type="SAM" id="MobiDB-lite"/>
    </source>
</evidence>
<dbReference type="OrthoDB" id="3064354at2759"/>
<feature type="compositionally biased region" description="Polar residues" evidence="1">
    <location>
        <begin position="73"/>
        <end position="84"/>
    </location>
</feature>
<accession>A0A9P5PRV6</accession>
<dbReference type="EMBL" id="JADNRY010000063">
    <property type="protein sequence ID" value="KAF9068214.1"/>
    <property type="molecule type" value="Genomic_DNA"/>
</dbReference>
<evidence type="ECO:0000313" key="2">
    <source>
        <dbReference type="EMBL" id="KAF9068214.1"/>
    </source>
</evidence>
<name>A0A9P5PRV6_9AGAR</name>
<comment type="caution">
    <text evidence="2">The sequence shown here is derived from an EMBL/GenBank/DDBJ whole genome shotgun (WGS) entry which is preliminary data.</text>
</comment>
<sequence length="165" mass="19066">MWKHKFNNKSQKKDSSKRFHTDARILTSMEGKELAAAETERKVQKKNAETERAKKRKEMETADILRRAEQQRDNSTFSGTIQSKTKPHPIDLAVALGLEYEGASVDVLRVRINTHFNANLELKLNPRYIALFTRKRKHAGDENDDPRASLLSSIHPPCFPLWLWV</sequence>
<organism evidence="2 3">
    <name type="scientific">Rhodocollybia butyracea</name>
    <dbReference type="NCBI Taxonomy" id="206335"/>
    <lineage>
        <taxon>Eukaryota</taxon>
        <taxon>Fungi</taxon>
        <taxon>Dikarya</taxon>
        <taxon>Basidiomycota</taxon>
        <taxon>Agaricomycotina</taxon>
        <taxon>Agaricomycetes</taxon>
        <taxon>Agaricomycetidae</taxon>
        <taxon>Agaricales</taxon>
        <taxon>Marasmiineae</taxon>
        <taxon>Omphalotaceae</taxon>
        <taxon>Rhodocollybia</taxon>
    </lineage>
</organism>
<proteinExistence type="predicted"/>
<feature type="compositionally biased region" description="Basic and acidic residues" evidence="1">
    <location>
        <begin position="30"/>
        <end position="72"/>
    </location>
</feature>
<dbReference type="Proteomes" id="UP000772434">
    <property type="component" value="Unassembled WGS sequence"/>
</dbReference>
<protein>
    <submittedName>
        <fullName evidence="2">Uncharacterized protein</fullName>
    </submittedName>
</protein>
<keyword evidence="3" id="KW-1185">Reference proteome</keyword>
<dbReference type="AlphaFoldDB" id="A0A9P5PRV6"/>
<reference evidence="2" key="1">
    <citation type="submission" date="2020-11" db="EMBL/GenBank/DDBJ databases">
        <authorList>
            <consortium name="DOE Joint Genome Institute"/>
            <person name="Ahrendt S."/>
            <person name="Riley R."/>
            <person name="Andreopoulos W."/>
            <person name="Labutti K."/>
            <person name="Pangilinan J."/>
            <person name="Ruiz-Duenas F.J."/>
            <person name="Barrasa J.M."/>
            <person name="Sanchez-Garcia M."/>
            <person name="Camarero S."/>
            <person name="Miyauchi S."/>
            <person name="Serrano A."/>
            <person name="Linde D."/>
            <person name="Babiker R."/>
            <person name="Drula E."/>
            <person name="Ayuso-Fernandez I."/>
            <person name="Pacheco R."/>
            <person name="Padilla G."/>
            <person name="Ferreira P."/>
            <person name="Barriuso J."/>
            <person name="Kellner H."/>
            <person name="Castanera R."/>
            <person name="Alfaro M."/>
            <person name="Ramirez L."/>
            <person name="Pisabarro A.G."/>
            <person name="Kuo A."/>
            <person name="Tritt A."/>
            <person name="Lipzen A."/>
            <person name="He G."/>
            <person name="Yan M."/>
            <person name="Ng V."/>
            <person name="Cullen D."/>
            <person name="Martin F."/>
            <person name="Rosso M.-N."/>
            <person name="Henrissat B."/>
            <person name="Hibbett D."/>
            <person name="Martinez A.T."/>
            <person name="Grigoriev I.V."/>
        </authorList>
    </citation>
    <scope>NUCLEOTIDE SEQUENCE</scope>
    <source>
        <strain evidence="2">AH 40177</strain>
    </source>
</reference>
<gene>
    <name evidence="2" type="ORF">BDP27DRAFT_1422096</name>
</gene>
<evidence type="ECO:0000313" key="3">
    <source>
        <dbReference type="Proteomes" id="UP000772434"/>
    </source>
</evidence>